<evidence type="ECO:0000259" key="2">
    <source>
        <dbReference type="PROSITE" id="PS50966"/>
    </source>
</evidence>
<keyword evidence="1" id="KW-0863">Zinc-finger</keyword>
<keyword evidence="1" id="KW-0862">Zinc</keyword>
<dbReference type="GO" id="GO:0008270">
    <property type="term" value="F:zinc ion binding"/>
    <property type="evidence" value="ECO:0007669"/>
    <property type="project" value="UniProtKB-KW"/>
</dbReference>
<evidence type="ECO:0000256" key="1">
    <source>
        <dbReference type="PROSITE-ProRule" id="PRU00325"/>
    </source>
</evidence>
<feature type="domain" description="SWIM-type" evidence="2">
    <location>
        <begin position="80"/>
        <end position="113"/>
    </location>
</feature>
<evidence type="ECO:0000313" key="4">
    <source>
        <dbReference type="Proteomes" id="UP000789508"/>
    </source>
</evidence>
<dbReference type="EMBL" id="CAJVPS010011833">
    <property type="protein sequence ID" value="CAG8667339.1"/>
    <property type="molecule type" value="Genomic_DNA"/>
</dbReference>
<proteinExistence type="predicted"/>
<dbReference type="InterPro" id="IPR007527">
    <property type="entry name" value="Znf_SWIM"/>
</dbReference>
<dbReference type="Proteomes" id="UP000789508">
    <property type="component" value="Unassembled WGS sequence"/>
</dbReference>
<comment type="caution">
    <text evidence="3">The sequence shown here is derived from an EMBL/GenBank/DDBJ whole genome shotgun (WGS) entry which is preliminary data.</text>
</comment>
<protein>
    <submittedName>
        <fullName evidence="3">9580_t:CDS:1</fullName>
    </submittedName>
</protein>
<accession>A0A9N9HDK3</accession>
<dbReference type="PROSITE" id="PS50966">
    <property type="entry name" value="ZF_SWIM"/>
    <property type="match status" value="1"/>
</dbReference>
<gene>
    <name evidence="3" type="ORF">ALEPTO_LOCUS10495</name>
</gene>
<reference evidence="3" key="1">
    <citation type="submission" date="2021-06" db="EMBL/GenBank/DDBJ databases">
        <authorList>
            <person name="Kallberg Y."/>
            <person name="Tangrot J."/>
            <person name="Rosling A."/>
        </authorList>
    </citation>
    <scope>NUCLEOTIDE SEQUENCE</scope>
    <source>
        <strain evidence="3">FL130A</strain>
    </source>
</reference>
<sequence length="278" mass="32512">MAPLGTVYQTDLLLWTLLKEVVPAQIDRFSQILNGIIEPCWWEDFKKEWIYAGASDEERAKIRSNKRKRSVDERDSNSLYFTEVAQWVCSCPAFFRNRFLLCKHLVRQTINTPNGKRRRLLRCGFKRRTMPPFLILNDLGTNDISPEAQAVAQVAENNIVDSFPDSYNANADEDPDEEARAYVESNWELFEQAFNRINSEKATNNWRHVSAMMKWSKLVPMKKDIQKAERRIHRQATWAPEKSKKPYLMYLSHPEEPRLVDVVIDEIVSDNEDNSIDN</sequence>
<dbReference type="OrthoDB" id="2312346at2759"/>
<evidence type="ECO:0000313" key="3">
    <source>
        <dbReference type="EMBL" id="CAG8667339.1"/>
    </source>
</evidence>
<keyword evidence="4" id="KW-1185">Reference proteome</keyword>
<keyword evidence="1" id="KW-0479">Metal-binding</keyword>
<organism evidence="3 4">
    <name type="scientific">Ambispora leptoticha</name>
    <dbReference type="NCBI Taxonomy" id="144679"/>
    <lineage>
        <taxon>Eukaryota</taxon>
        <taxon>Fungi</taxon>
        <taxon>Fungi incertae sedis</taxon>
        <taxon>Mucoromycota</taxon>
        <taxon>Glomeromycotina</taxon>
        <taxon>Glomeromycetes</taxon>
        <taxon>Archaeosporales</taxon>
        <taxon>Ambisporaceae</taxon>
        <taxon>Ambispora</taxon>
    </lineage>
</organism>
<name>A0A9N9HDK3_9GLOM</name>
<dbReference type="AlphaFoldDB" id="A0A9N9HDK3"/>